<proteinExistence type="predicted"/>
<dbReference type="AlphaFoldDB" id="A0A9P0ND57"/>
<gene>
    <name evidence="2" type="ORF">APHIGO_LOCUS1460</name>
</gene>
<evidence type="ECO:0000313" key="2">
    <source>
        <dbReference type="EMBL" id="CAH1711064.1"/>
    </source>
</evidence>
<reference evidence="2" key="1">
    <citation type="submission" date="2022-02" db="EMBL/GenBank/DDBJ databases">
        <authorList>
            <person name="King R."/>
        </authorList>
    </citation>
    <scope>NUCLEOTIDE SEQUENCE</scope>
</reference>
<keyword evidence="1" id="KW-0732">Signal</keyword>
<sequence>MNPKSVIVFVYVLLFCILFVESIADIGKFYFAPINPNVELRTFHFSGALAYPSQVAHYSPGICYTIYDYMTNYKSIRLDESSVSGIDFFSNEACADTPSITYDRVDINYKYEGSTYKSFKACGSVEPEYFPVLTLNFSKTNNMKQSFFLKKGEGEGIKLEYEHGTCNDLFKNSTHFTQITLDDKTKTRCVEFYRNVFCIGNEDAIYTNNSKIFTTVDLTLYRSFKSCKFIEESHPETPIEFMNIFDSLSDRVISQHLQGRSLRHNSEFEFWALFIFYTRGINGVCNGLIPLYNTAPTGFISWEFLLPTFYRGIRIGEGYEIALNIVINTISDFELSPSSSSFYIRLYELALDVVQHRTTQMNPYTPFHQHVCTNSNRDCGSYLRHELILSLWTVIFDIMYRLRYRLNRRDDLVTSDYVVKEFEKIKTLNLCNKNLHYDSKTSLN</sequence>
<evidence type="ECO:0000256" key="1">
    <source>
        <dbReference type="SAM" id="SignalP"/>
    </source>
</evidence>
<accession>A0A9P0ND57</accession>
<dbReference type="EMBL" id="OU899034">
    <property type="protein sequence ID" value="CAH1711064.1"/>
    <property type="molecule type" value="Genomic_DNA"/>
</dbReference>
<reference evidence="2" key="2">
    <citation type="submission" date="2022-10" db="EMBL/GenBank/DDBJ databases">
        <authorList>
            <consortium name="ENA_rothamsted_submissions"/>
            <consortium name="culmorum"/>
            <person name="King R."/>
        </authorList>
    </citation>
    <scope>NUCLEOTIDE SEQUENCE</scope>
</reference>
<feature type="chain" id="PRO_5040498548" evidence="1">
    <location>
        <begin position="23"/>
        <end position="444"/>
    </location>
</feature>
<organism evidence="2 3">
    <name type="scientific">Aphis gossypii</name>
    <name type="common">Cotton aphid</name>
    <dbReference type="NCBI Taxonomy" id="80765"/>
    <lineage>
        <taxon>Eukaryota</taxon>
        <taxon>Metazoa</taxon>
        <taxon>Ecdysozoa</taxon>
        <taxon>Arthropoda</taxon>
        <taxon>Hexapoda</taxon>
        <taxon>Insecta</taxon>
        <taxon>Pterygota</taxon>
        <taxon>Neoptera</taxon>
        <taxon>Paraneoptera</taxon>
        <taxon>Hemiptera</taxon>
        <taxon>Sternorrhyncha</taxon>
        <taxon>Aphidomorpha</taxon>
        <taxon>Aphidoidea</taxon>
        <taxon>Aphididae</taxon>
        <taxon>Aphidini</taxon>
        <taxon>Aphis</taxon>
        <taxon>Aphis</taxon>
    </lineage>
</organism>
<protein>
    <submittedName>
        <fullName evidence="2">Uncharacterized protein</fullName>
    </submittedName>
</protein>
<name>A0A9P0ND57_APHGO</name>
<evidence type="ECO:0000313" key="3">
    <source>
        <dbReference type="Proteomes" id="UP001154329"/>
    </source>
</evidence>
<dbReference type="Proteomes" id="UP001154329">
    <property type="component" value="Chromosome 1"/>
</dbReference>
<feature type="signal peptide" evidence="1">
    <location>
        <begin position="1"/>
        <end position="22"/>
    </location>
</feature>
<keyword evidence="3" id="KW-1185">Reference proteome</keyword>